<dbReference type="InterPro" id="IPR000626">
    <property type="entry name" value="Ubiquitin-like_dom"/>
</dbReference>
<dbReference type="AlphaFoldDB" id="A0AAV1HJQ0"/>
<dbReference type="SUPFAM" id="SSF54236">
    <property type="entry name" value="Ubiquitin-like"/>
    <property type="match status" value="1"/>
</dbReference>
<dbReference type="SMART" id="SM00213">
    <property type="entry name" value="UBQ"/>
    <property type="match status" value="1"/>
</dbReference>
<sequence>MTDMRKTYQVVVHGTGGKMTTIDLCNTDEQMKSMKVLQLKEKITEKLPEMAGSAGIRLIFADKHLDEDSKTLSSYGIQHNSHIMIVVRMHGGLIS</sequence>
<dbReference type="CDD" id="cd17039">
    <property type="entry name" value="Ubl_ubiquitin_like"/>
    <property type="match status" value="1"/>
</dbReference>
<dbReference type="Pfam" id="PF00240">
    <property type="entry name" value="ubiquitin"/>
    <property type="match status" value="1"/>
</dbReference>
<feature type="domain" description="Ubiquitin-like" evidence="1">
    <location>
        <begin position="36"/>
        <end position="92"/>
    </location>
</feature>
<dbReference type="InterPro" id="IPR029071">
    <property type="entry name" value="Ubiquitin-like_domsf"/>
</dbReference>
<keyword evidence="3" id="KW-1185">Reference proteome</keyword>
<accession>A0AAV1HJQ0</accession>
<evidence type="ECO:0000259" key="1">
    <source>
        <dbReference type="PROSITE" id="PS50053"/>
    </source>
</evidence>
<evidence type="ECO:0000313" key="3">
    <source>
        <dbReference type="Proteomes" id="UP001178508"/>
    </source>
</evidence>
<gene>
    <name evidence="2" type="ORF">XNOV1_A015780</name>
</gene>
<evidence type="ECO:0000313" key="2">
    <source>
        <dbReference type="EMBL" id="CAJ1086148.1"/>
    </source>
</evidence>
<reference evidence="2" key="1">
    <citation type="submission" date="2023-08" db="EMBL/GenBank/DDBJ databases">
        <authorList>
            <person name="Alioto T."/>
            <person name="Alioto T."/>
            <person name="Gomez Garrido J."/>
        </authorList>
    </citation>
    <scope>NUCLEOTIDE SEQUENCE</scope>
</reference>
<dbReference type="PROSITE" id="PS50053">
    <property type="entry name" value="UBIQUITIN_2"/>
    <property type="match status" value="1"/>
</dbReference>
<proteinExistence type="predicted"/>
<dbReference type="EMBL" id="OY660886">
    <property type="protein sequence ID" value="CAJ1086148.1"/>
    <property type="molecule type" value="Genomic_DNA"/>
</dbReference>
<organism evidence="2 3">
    <name type="scientific">Xyrichtys novacula</name>
    <name type="common">Pearly razorfish</name>
    <name type="synonym">Hemipteronotus novacula</name>
    <dbReference type="NCBI Taxonomy" id="13765"/>
    <lineage>
        <taxon>Eukaryota</taxon>
        <taxon>Metazoa</taxon>
        <taxon>Chordata</taxon>
        <taxon>Craniata</taxon>
        <taxon>Vertebrata</taxon>
        <taxon>Euteleostomi</taxon>
        <taxon>Actinopterygii</taxon>
        <taxon>Neopterygii</taxon>
        <taxon>Teleostei</taxon>
        <taxon>Neoteleostei</taxon>
        <taxon>Acanthomorphata</taxon>
        <taxon>Eupercaria</taxon>
        <taxon>Labriformes</taxon>
        <taxon>Labridae</taxon>
        <taxon>Xyrichtys</taxon>
    </lineage>
</organism>
<dbReference type="Proteomes" id="UP001178508">
    <property type="component" value="Chromosome 23"/>
</dbReference>
<protein>
    <submittedName>
        <fullName evidence="2">Uncharacterized protein zgc:194655</fullName>
    </submittedName>
</protein>
<dbReference type="Gene3D" id="3.10.20.90">
    <property type="entry name" value="Phosphatidylinositol 3-kinase Catalytic Subunit, Chain A, domain 1"/>
    <property type="match status" value="1"/>
</dbReference>
<name>A0AAV1HJQ0_XYRNO</name>